<dbReference type="GeneID" id="55971472"/>
<dbReference type="Pfam" id="PF00145">
    <property type="entry name" value="DNA_methylase"/>
    <property type="match status" value="2"/>
</dbReference>
<keyword evidence="3 5" id="KW-0808">Transferase</keyword>
<evidence type="ECO:0000256" key="3">
    <source>
        <dbReference type="ARBA" id="ARBA00022679"/>
    </source>
</evidence>
<feature type="active site" evidence="5">
    <location>
        <position position="396"/>
    </location>
</feature>
<dbReference type="GO" id="GO:0003677">
    <property type="term" value="F:DNA binding"/>
    <property type="evidence" value="ECO:0007669"/>
    <property type="project" value="TreeGrafter"/>
</dbReference>
<dbReference type="AlphaFoldDB" id="A0A9P5D236"/>
<dbReference type="GO" id="GO:0044027">
    <property type="term" value="P:negative regulation of gene expression via chromosomal CpG island methylation"/>
    <property type="evidence" value="ECO:0007669"/>
    <property type="project" value="TreeGrafter"/>
</dbReference>
<dbReference type="Proteomes" id="UP000749293">
    <property type="component" value="Unassembled WGS sequence"/>
</dbReference>
<proteinExistence type="inferred from homology"/>
<organism evidence="6 7">
    <name type="scientific">Geosmithia morbida</name>
    <dbReference type="NCBI Taxonomy" id="1094350"/>
    <lineage>
        <taxon>Eukaryota</taxon>
        <taxon>Fungi</taxon>
        <taxon>Dikarya</taxon>
        <taxon>Ascomycota</taxon>
        <taxon>Pezizomycotina</taxon>
        <taxon>Sordariomycetes</taxon>
        <taxon>Hypocreomycetidae</taxon>
        <taxon>Hypocreales</taxon>
        <taxon>Bionectriaceae</taxon>
        <taxon>Geosmithia</taxon>
    </lineage>
</organism>
<keyword evidence="2 5" id="KW-0489">Methyltransferase</keyword>
<dbReference type="InterPro" id="IPR001525">
    <property type="entry name" value="C5_MeTfrase"/>
</dbReference>
<dbReference type="GO" id="GO:0032259">
    <property type="term" value="P:methylation"/>
    <property type="evidence" value="ECO:0007669"/>
    <property type="project" value="UniProtKB-KW"/>
</dbReference>
<dbReference type="GO" id="GO:0003886">
    <property type="term" value="F:DNA (cytosine-5-)-methyltransferase activity"/>
    <property type="evidence" value="ECO:0007669"/>
    <property type="project" value="UniProtKB-EC"/>
</dbReference>
<dbReference type="EC" id="2.1.1.37" evidence="1"/>
<dbReference type="InterPro" id="IPR029063">
    <property type="entry name" value="SAM-dependent_MTases_sf"/>
</dbReference>
<dbReference type="GO" id="GO:0005634">
    <property type="term" value="C:nucleus"/>
    <property type="evidence" value="ECO:0007669"/>
    <property type="project" value="TreeGrafter"/>
</dbReference>
<reference evidence="6" key="1">
    <citation type="submission" date="2020-03" db="EMBL/GenBank/DDBJ databases">
        <title>Site-based positive gene gene selection in Geosmithia morbida across the United States reveals a broad range of putative effectors and factors for local host and environmental adapation.</title>
        <authorList>
            <person name="Onufrak A."/>
            <person name="Murdoch R.W."/>
            <person name="Gazis R."/>
            <person name="Huff M."/>
            <person name="Staton M."/>
            <person name="Klingeman W."/>
            <person name="Hadziabdic D."/>
        </authorList>
    </citation>
    <scope>NUCLEOTIDE SEQUENCE</scope>
    <source>
        <strain evidence="6">1262</strain>
    </source>
</reference>
<dbReference type="PANTHER" id="PTHR10629">
    <property type="entry name" value="CYTOSINE-SPECIFIC METHYLTRANSFERASE"/>
    <property type="match status" value="1"/>
</dbReference>
<dbReference type="Gene3D" id="3.40.50.150">
    <property type="entry name" value="Vaccinia Virus protein VP39"/>
    <property type="match status" value="1"/>
</dbReference>
<dbReference type="RefSeq" id="XP_035323230.1">
    <property type="nucleotide sequence ID" value="XM_035467218.1"/>
</dbReference>
<evidence type="ECO:0000313" key="7">
    <source>
        <dbReference type="Proteomes" id="UP000749293"/>
    </source>
</evidence>
<dbReference type="OrthoDB" id="414133at2759"/>
<sequence>MELSPDPFFFHGEDVELVTQRQSTSRDTSLTCTVFDEPTGNVISLASVGVTDGTVDLTDDGVPGEVIDLTCEEPIDDVVDLTIDESNLSYRALHEGEYALASCRVSGSVVERDDCVEVLDTSLGAYKVSFVIVKAIVSARPGSVIIRGIPLSRTRDLAGMLPKKRDEVCQVLHINRDGGQNEAPGLIDVNLSSVVAKRAVIMTNSLWPKHSSILSSRDLDGHQGSLVCRWSFRIYSTSEGRRSKPIEEALERIQPSEVINPQYRDLEDDQCYQWRGGRVPGGSWRPEAPREPHVDIVHLDAETSHKAEHRERLRYRQRGQKYTVFDSFCGAGGVSRGAQTAGMIVTHAVDKSEEVCETYRANFRETRLYIGSVDEFVSSHGRQHFRVDVLHLSPPCQFFSPAHTHTGVNDDINIFALFSCNSLINKVRPRIVTVEQTFGLTHDRHREYFHSHLNDFTQLGYSVRWRVVKLCTWGSAQSRKRLIMIAAAPGEKLPPFPEATHSENGDRRRGLKPYTTIRQAISTIRPRSRDELHNLHSVRWHHPPRASYCPDRLAGTLTTGGPSLIYPDGTRDFTLREQACLQGFPHCHTFKGTRTSIKRQIGNAFPPNTVTVLYKYLEKWLLRQDGVQPSHAHPIIINSAEDTVTVADDEDSLRIDIPRSSRRVRPTMPPSIQAATTRVVPSSMEIDDKPDEIVTVDLT</sequence>
<keyword evidence="4 5" id="KW-0949">S-adenosyl-L-methionine</keyword>
<protein>
    <recommendedName>
        <fullName evidence="1">DNA (cytosine-5-)-methyltransferase</fullName>
        <ecNumber evidence="1">2.1.1.37</ecNumber>
    </recommendedName>
</protein>
<evidence type="ECO:0000256" key="2">
    <source>
        <dbReference type="ARBA" id="ARBA00022603"/>
    </source>
</evidence>
<dbReference type="SUPFAM" id="SSF53335">
    <property type="entry name" value="S-adenosyl-L-methionine-dependent methyltransferases"/>
    <property type="match status" value="1"/>
</dbReference>
<evidence type="ECO:0000256" key="1">
    <source>
        <dbReference type="ARBA" id="ARBA00011975"/>
    </source>
</evidence>
<gene>
    <name evidence="6" type="ORF">GMORB2_5244</name>
</gene>
<comment type="caution">
    <text evidence="6">The sequence shown here is derived from an EMBL/GenBank/DDBJ whole genome shotgun (WGS) entry which is preliminary data.</text>
</comment>
<dbReference type="PRINTS" id="PR00105">
    <property type="entry name" value="C5METTRFRASE"/>
</dbReference>
<keyword evidence="7" id="KW-1185">Reference proteome</keyword>
<dbReference type="EMBL" id="JAANYQ010000004">
    <property type="protein sequence ID" value="KAF4124578.1"/>
    <property type="molecule type" value="Genomic_DNA"/>
</dbReference>
<dbReference type="InterPro" id="IPR050390">
    <property type="entry name" value="C5-Methyltransferase"/>
</dbReference>
<evidence type="ECO:0000313" key="6">
    <source>
        <dbReference type="EMBL" id="KAF4124578.1"/>
    </source>
</evidence>
<evidence type="ECO:0000256" key="4">
    <source>
        <dbReference type="ARBA" id="ARBA00022691"/>
    </source>
</evidence>
<dbReference type="PROSITE" id="PS00095">
    <property type="entry name" value="C5_MTASE_2"/>
    <property type="match status" value="1"/>
</dbReference>
<evidence type="ECO:0000256" key="5">
    <source>
        <dbReference type="PROSITE-ProRule" id="PRU01016"/>
    </source>
</evidence>
<accession>A0A9P5D236</accession>
<dbReference type="PROSITE" id="PS51679">
    <property type="entry name" value="SAM_MT_C5"/>
    <property type="match status" value="1"/>
</dbReference>
<dbReference type="InterPro" id="IPR031303">
    <property type="entry name" value="C5_meth_CS"/>
</dbReference>
<comment type="similarity">
    <text evidence="5">Belongs to the class I-like SAM-binding methyltransferase superfamily. C5-methyltransferase family.</text>
</comment>
<name>A0A9P5D236_9HYPO</name>
<dbReference type="PANTHER" id="PTHR10629:SF52">
    <property type="entry name" value="DNA (CYTOSINE-5)-METHYLTRANSFERASE 1"/>
    <property type="match status" value="1"/>
</dbReference>